<accession>A0A430A545</accession>
<dbReference type="InterPro" id="IPR041657">
    <property type="entry name" value="HTH_17"/>
</dbReference>
<evidence type="ECO:0000313" key="2">
    <source>
        <dbReference type="EMBL" id="RSU01933.1"/>
    </source>
</evidence>
<dbReference type="RefSeq" id="WP_126832307.1">
    <property type="nucleotide sequence ID" value="NZ_CBCRYB010000005.1"/>
</dbReference>
<dbReference type="AlphaFoldDB" id="A0A430A545"/>
<sequence length="89" mass="10473">MELFSSDFMDNFKSEIMNVCEKTFESMMKQKETQSRYLSRKEACEYVGGLSVDTLTSWVKDGLREITVGGTYRYDKKDIDNFLEKRKSK</sequence>
<dbReference type="InterPro" id="IPR009061">
    <property type="entry name" value="DNA-bd_dom_put_sf"/>
</dbReference>
<dbReference type="Proteomes" id="UP000287101">
    <property type="component" value="Unassembled WGS sequence"/>
</dbReference>
<keyword evidence="3" id="KW-1185">Reference proteome</keyword>
<dbReference type="EMBL" id="NGJY01000004">
    <property type="protein sequence ID" value="RSU01933.1"/>
    <property type="molecule type" value="Genomic_DNA"/>
</dbReference>
<gene>
    <name evidence="2" type="ORF">CBF31_09190</name>
</gene>
<reference evidence="2 3" key="1">
    <citation type="submission" date="2017-05" db="EMBL/GenBank/DDBJ databases">
        <title>Vagococcus spp. assemblies.</title>
        <authorList>
            <person name="Gulvik C.A."/>
        </authorList>
    </citation>
    <scope>NUCLEOTIDE SEQUENCE [LARGE SCALE GENOMIC DNA]</scope>
    <source>
        <strain evidence="2 3">CCUG 41755</strain>
    </source>
</reference>
<evidence type="ECO:0000313" key="3">
    <source>
        <dbReference type="Proteomes" id="UP000287101"/>
    </source>
</evidence>
<protein>
    <recommendedName>
        <fullName evidence="1">Helix-turn-helix domain-containing protein</fullName>
    </recommendedName>
</protein>
<organism evidence="2 3">
    <name type="scientific">Vagococcus fessus</name>
    <dbReference type="NCBI Taxonomy" id="120370"/>
    <lineage>
        <taxon>Bacteria</taxon>
        <taxon>Bacillati</taxon>
        <taxon>Bacillota</taxon>
        <taxon>Bacilli</taxon>
        <taxon>Lactobacillales</taxon>
        <taxon>Enterococcaceae</taxon>
        <taxon>Vagococcus</taxon>
    </lineage>
</organism>
<feature type="domain" description="Helix-turn-helix" evidence="1">
    <location>
        <begin position="37"/>
        <end position="86"/>
    </location>
</feature>
<comment type="caution">
    <text evidence="2">The sequence shown here is derived from an EMBL/GenBank/DDBJ whole genome shotgun (WGS) entry which is preliminary data.</text>
</comment>
<name>A0A430A545_9ENTE</name>
<proteinExistence type="predicted"/>
<dbReference type="SUPFAM" id="SSF46955">
    <property type="entry name" value="Putative DNA-binding domain"/>
    <property type="match status" value="1"/>
</dbReference>
<dbReference type="OrthoDB" id="2188155at2"/>
<evidence type="ECO:0000259" key="1">
    <source>
        <dbReference type="Pfam" id="PF12728"/>
    </source>
</evidence>
<dbReference type="Pfam" id="PF12728">
    <property type="entry name" value="HTH_17"/>
    <property type="match status" value="1"/>
</dbReference>